<proteinExistence type="predicted"/>
<dbReference type="InterPro" id="IPR004360">
    <property type="entry name" value="Glyas_Fos-R_dOase_dom"/>
</dbReference>
<dbReference type="RefSeq" id="WP_184721798.1">
    <property type="nucleotide sequence ID" value="NZ_JACHJP010000010.1"/>
</dbReference>
<dbReference type="Pfam" id="PF18029">
    <property type="entry name" value="Glyoxalase_6"/>
    <property type="match status" value="1"/>
</dbReference>
<dbReference type="Proteomes" id="UP000552644">
    <property type="component" value="Unassembled WGS sequence"/>
</dbReference>
<dbReference type="PANTHER" id="PTHR33993:SF14">
    <property type="entry name" value="GB|AAF24581.1"/>
    <property type="match status" value="1"/>
</dbReference>
<gene>
    <name evidence="2" type="ORF">FHS44_006635</name>
</gene>
<dbReference type="Pfam" id="PF00903">
    <property type="entry name" value="Glyoxalase"/>
    <property type="match status" value="1"/>
</dbReference>
<name>A0A7W7QTI3_9ACTN</name>
<dbReference type="InterPro" id="IPR029068">
    <property type="entry name" value="Glyas_Bleomycin-R_OHBP_Dase"/>
</dbReference>
<protein>
    <recommendedName>
        <fullName evidence="1">VOC domain-containing protein</fullName>
    </recommendedName>
</protein>
<dbReference type="InterPro" id="IPR052164">
    <property type="entry name" value="Anthracycline_SecMetBiosynth"/>
</dbReference>
<reference evidence="2 3" key="1">
    <citation type="submission" date="2020-08" db="EMBL/GenBank/DDBJ databases">
        <title>Genomic Encyclopedia of Type Strains, Phase III (KMG-III): the genomes of soil and plant-associated and newly described type strains.</title>
        <authorList>
            <person name="Whitman W."/>
        </authorList>
    </citation>
    <scope>NUCLEOTIDE SEQUENCE [LARGE SCALE GENOMIC DNA]</scope>
    <source>
        <strain evidence="2 3">CECT 8840</strain>
    </source>
</reference>
<accession>A0A7W7QTI3</accession>
<comment type="caution">
    <text evidence="2">The sequence shown here is derived from an EMBL/GenBank/DDBJ whole genome shotgun (WGS) entry which is preliminary data.</text>
</comment>
<dbReference type="InterPro" id="IPR041581">
    <property type="entry name" value="Glyoxalase_6"/>
</dbReference>
<dbReference type="InterPro" id="IPR037523">
    <property type="entry name" value="VOC_core"/>
</dbReference>
<evidence type="ECO:0000313" key="2">
    <source>
        <dbReference type="EMBL" id="MBB4919492.1"/>
    </source>
</evidence>
<dbReference type="AlphaFoldDB" id="A0A7W7QTI3"/>
<dbReference type="Gene3D" id="3.10.180.10">
    <property type="entry name" value="2,3-Dihydroxybiphenyl 1,2-Dioxygenase, domain 1"/>
    <property type="match status" value="2"/>
</dbReference>
<keyword evidence="3" id="KW-1185">Reference proteome</keyword>
<dbReference type="EMBL" id="JACHJP010000010">
    <property type="protein sequence ID" value="MBB4919492.1"/>
    <property type="molecule type" value="Genomic_DNA"/>
</dbReference>
<organism evidence="2 3">
    <name type="scientific">Streptosporangium saharense</name>
    <dbReference type="NCBI Taxonomy" id="1706840"/>
    <lineage>
        <taxon>Bacteria</taxon>
        <taxon>Bacillati</taxon>
        <taxon>Actinomycetota</taxon>
        <taxon>Actinomycetes</taxon>
        <taxon>Streptosporangiales</taxon>
        <taxon>Streptosporangiaceae</taxon>
        <taxon>Streptosporangium</taxon>
    </lineage>
</organism>
<evidence type="ECO:0000313" key="3">
    <source>
        <dbReference type="Proteomes" id="UP000552644"/>
    </source>
</evidence>
<dbReference type="PROSITE" id="PS51819">
    <property type="entry name" value="VOC"/>
    <property type="match status" value="1"/>
</dbReference>
<dbReference type="PANTHER" id="PTHR33993">
    <property type="entry name" value="GLYOXALASE-RELATED"/>
    <property type="match status" value="1"/>
</dbReference>
<feature type="domain" description="VOC" evidence="1">
    <location>
        <begin position="11"/>
        <end position="123"/>
    </location>
</feature>
<sequence length="246" mass="25793">MSEWSGHEPGAPCWAELSSTDVTLSVRFYREVFGWEAVFDPRPESGGRGRFTLDGRVVAGVGPGDGLSCAWNTYVAVADAAAATARARAAGGAVVLEPAPVLDEGIAATVRDSAGACLILWQAVRHAGAEVVGEAGTLAWSELVTGETAVREDFFYRAVFDWTVKDAGGYGWWCLHGRPVAGLTGPEPLAHWRSCFAVSRLDAAVARAAELGARVLVPPSMTPQGLRAVLADPQSAVFGLVEAARG</sequence>
<evidence type="ECO:0000259" key="1">
    <source>
        <dbReference type="PROSITE" id="PS51819"/>
    </source>
</evidence>
<dbReference type="SUPFAM" id="SSF54593">
    <property type="entry name" value="Glyoxalase/Bleomycin resistance protein/Dihydroxybiphenyl dioxygenase"/>
    <property type="match status" value="2"/>
</dbReference>